<gene>
    <name evidence="8" type="ORF">H5P28_02910</name>
</gene>
<keyword evidence="2" id="KW-0813">Transport</keyword>
<dbReference type="NCBIfam" id="TIGR01730">
    <property type="entry name" value="RND_mfp"/>
    <property type="match status" value="1"/>
</dbReference>
<organism evidence="8 9">
    <name type="scientific">Ruficoccus amylovorans</name>
    <dbReference type="NCBI Taxonomy" id="1804625"/>
    <lineage>
        <taxon>Bacteria</taxon>
        <taxon>Pseudomonadati</taxon>
        <taxon>Verrucomicrobiota</taxon>
        <taxon>Opitutia</taxon>
        <taxon>Puniceicoccales</taxon>
        <taxon>Cerasicoccaceae</taxon>
        <taxon>Ruficoccus</taxon>
    </lineage>
</organism>
<dbReference type="InterPro" id="IPR045800">
    <property type="entry name" value="HMBD"/>
</dbReference>
<feature type="domain" description="Multidrug resistance protein MdtA-like C-terminal permuted SH3" evidence="7">
    <location>
        <begin position="390"/>
        <end position="450"/>
    </location>
</feature>
<dbReference type="EMBL" id="JACHVB010000012">
    <property type="protein sequence ID" value="MBC2593203.1"/>
    <property type="molecule type" value="Genomic_DNA"/>
</dbReference>
<comment type="caution">
    <text evidence="8">The sequence shown here is derived from an EMBL/GenBank/DDBJ whole genome shotgun (WGS) entry which is preliminary data.</text>
</comment>
<dbReference type="Gene3D" id="2.40.50.100">
    <property type="match status" value="1"/>
</dbReference>
<dbReference type="Pfam" id="PF25967">
    <property type="entry name" value="RND-MFP_C"/>
    <property type="match status" value="1"/>
</dbReference>
<dbReference type="GO" id="GO:0046914">
    <property type="term" value="F:transition metal ion binding"/>
    <property type="evidence" value="ECO:0007669"/>
    <property type="project" value="TreeGrafter"/>
</dbReference>
<dbReference type="Pfam" id="PF25869">
    <property type="entry name" value="3HB_CusB"/>
    <property type="match status" value="1"/>
</dbReference>
<proteinExistence type="inferred from homology"/>
<keyword evidence="9" id="KW-1185">Reference proteome</keyword>
<evidence type="ECO:0000259" key="4">
    <source>
        <dbReference type="Pfam" id="PF25869"/>
    </source>
</evidence>
<dbReference type="PANTHER" id="PTHR30097:SF4">
    <property type="entry name" value="SLR6042 PROTEIN"/>
    <property type="match status" value="1"/>
</dbReference>
<dbReference type="Proteomes" id="UP000546464">
    <property type="component" value="Unassembled WGS sequence"/>
</dbReference>
<dbReference type="GO" id="GO:0015679">
    <property type="term" value="P:plasma membrane copper ion transport"/>
    <property type="evidence" value="ECO:0007669"/>
    <property type="project" value="TreeGrafter"/>
</dbReference>
<feature type="domain" description="CusB-like barrel-sandwich hybrid" evidence="5">
    <location>
        <begin position="137"/>
        <end position="251"/>
    </location>
</feature>
<dbReference type="GO" id="GO:0022857">
    <property type="term" value="F:transmembrane transporter activity"/>
    <property type="evidence" value="ECO:0007669"/>
    <property type="project" value="InterPro"/>
</dbReference>
<evidence type="ECO:0000256" key="2">
    <source>
        <dbReference type="ARBA" id="ARBA00022448"/>
    </source>
</evidence>
<feature type="domain" description="CusB-like three alpha-helical bundle" evidence="4">
    <location>
        <begin position="170"/>
        <end position="218"/>
    </location>
</feature>
<dbReference type="GO" id="GO:0060003">
    <property type="term" value="P:copper ion export"/>
    <property type="evidence" value="ECO:0007669"/>
    <property type="project" value="TreeGrafter"/>
</dbReference>
<dbReference type="SUPFAM" id="SSF111369">
    <property type="entry name" value="HlyD-like secretion proteins"/>
    <property type="match status" value="1"/>
</dbReference>
<dbReference type="InterPro" id="IPR058790">
    <property type="entry name" value="BSH_CusB"/>
</dbReference>
<evidence type="ECO:0000259" key="7">
    <source>
        <dbReference type="Pfam" id="PF25967"/>
    </source>
</evidence>
<dbReference type="Pfam" id="PF25954">
    <property type="entry name" value="Beta-barrel_RND_2"/>
    <property type="match status" value="1"/>
</dbReference>
<dbReference type="InterPro" id="IPR006143">
    <property type="entry name" value="RND_pump_MFP"/>
</dbReference>
<reference evidence="8 9" key="1">
    <citation type="submission" date="2020-07" db="EMBL/GenBank/DDBJ databases">
        <authorList>
            <person name="Feng X."/>
        </authorList>
    </citation>
    <scope>NUCLEOTIDE SEQUENCE [LARGE SCALE GENOMIC DNA]</scope>
    <source>
        <strain evidence="8 9">JCM31066</strain>
    </source>
</reference>
<dbReference type="InterPro" id="IPR051909">
    <property type="entry name" value="MFP_Cation_Efflux"/>
</dbReference>
<feature type="domain" description="Heavy metal binding" evidence="3">
    <location>
        <begin position="55"/>
        <end position="81"/>
    </location>
</feature>
<protein>
    <submittedName>
        <fullName evidence="8">Efflux RND transporter periplasmic adaptor subunit</fullName>
    </submittedName>
</protein>
<dbReference type="GO" id="GO:0030288">
    <property type="term" value="C:outer membrane-bounded periplasmic space"/>
    <property type="evidence" value="ECO:0007669"/>
    <property type="project" value="TreeGrafter"/>
</dbReference>
<dbReference type="InterPro" id="IPR058627">
    <property type="entry name" value="MdtA-like_C"/>
</dbReference>
<evidence type="ECO:0000259" key="3">
    <source>
        <dbReference type="Pfam" id="PF19335"/>
    </source>
</evidence>
<dbReference type="RefSeq" id="WP_185674194.1">
    <property type="nucleotide sequence ID" value="NZ_JACHVB010000012.1"/>
</dbReference>
<accession>A0A842H9L9</accession>
<evidence type="ECO:0000256" key="1">
    <source>
        <dbReference type="ARBA" id="ARBA00009477"/>
    </source>
</evidence>
<evidence type="ECO:0000313" key="8">
    <source>
        <dbReference type="EMBL" id="MBC2593203.1"/>
    </source>
</evidence>
<dbReference type="AlphaFoldDB" id="A0A842H9L9"/>
<dbReference type="PANTHER" id="PTHR30097">
    <property type="entry name" value="CATION EFFLUX SYSTEM PROTEIN CUSB"/>
    <property type="match status" value="1"/>
</dbReference>
<sequence length="640" mass="69094">MNKKLVFTLGGTTAAALIVGIIIGRMISGGTPEHAPASASHVVAETADDAEKPTVWTCSMHPQIRQPEPGQCPICGMDLIPLVEDAGADDGPRVLSMSESSRALADIQTSEVSQEYPEADIRLVGKLAYDETREKSLTARFPARIDELFVNFTGIRVKAGDHLAVVYSPELLTAQRELLTAYRADPDSSITRAARDKLQLWDLLPEQVDAIIDSGEAKAHFELKAPISGVVVAKNVKEGDYVKTGEPLFKIVDLSELWAFLDAYETDLPWLRYGQAVSFTAEAIPGETFQGQIAFIEPEVNRKTRTIPVRVNVPNPDGRLKPGMFVRAVVKSRLAEDGKVYAPEFAGKWISPMHPEIVKDGPGECDVCGMDLVPAEQLGYVDNATESAPVVVPSSAVLRTGKRAVVYVEKPNVERPTYEGREIVLGPRAGDNYVVVAGLDAGERVVTNGAFKIDSALQIQAKPSMMNPEGGGLMPGHNHDGPATGANRASAHVETVILEVPARKLPALIEPYLEMEDALASDDLNAAKAQAKAMMAITGHSGSLPELLHEMLAAETLDAFRVPSFEKLSHVLIATAKKTPQVLEQPLLVMVCPMVNNNTGAEWLQATEPLRNPYFGAAMLSCGEVKEKIESNAQDHAGHE</sequence>
<evidence type="ECO:0000259" key="6">
    <source>
        <dbReference type="Pfam" id="PF25954"/>
    </source>
</evidence>
<dbReference type="InterPro" id="IPR058792">
    <property type="entry name" value="Beta-barrel_RND_2"/>
</dbReference>
<evidence type="ECO:0000313" key="9">
    <source>
        <dbReference type="Proteomes" id="UP000546464"/>
    </source>
</evidence>
<dbReference type="Gene3D" id="2.40.420.20">
    <property type="match status" value="1"/>
</dbReference>
<dbReference type="GO" id="GO:0016020">
    <property type="term" value="C:membrane"/>
    <property type="evidence" value="ECO:0007669"/>
    <property type="project" value="InterPro"/>
</dbReference>
<dbReference type="Pfam" id="PF19335">
    <property type="entry name" value="HMBD"/>
    <property type="match status" value="2"/>
</dbReference>
<dbReference type="InterPro" id="IPR058791">
    <property type="entry name" value="3HB_CusB"/>
</dbReference>
<feature type="domain" description="CusB-like beta-barrel" evidence="6">
    <location>
        <begin position="257"/>
        <end position="331"/>
    </location>
</feature>
<name>A0A842H9L9_9BACT</name>
<evidence type="ECO:0000259" key="5">
    <source>
        <dbReference type="Pfam" id="PF25919"/>
    </source>
</evidence>
<feature type="domain" description="Heavy metal binding" evidence="3">
    <location>
        <begin position="348"/>
        <end position="375"/>
    </location>
</feature>
<dbReference type="Pfam" id="PF25919">
    <property type="entry name" value="BSH_CusB"/>
    <property type="match status" value="1"/>
</dbReference>
<dbReference type="Gene3D" id="2.40.30.170">
    <property type="match status" value="1"/>
</dbReference>
<comment type="similarity">
    <text evidence="1">Belongs to the membrane fusion protein (MFP) (TC 8.A.1) family.</text>
</comment>
<dbReference type="FunFam" id="2.40.30.170:FF:000010">
    <property type="entry name" value="Efflux RND transporter periplasmic adaptor subunit"/>
    <property type="match status" value="1"/>
</dbReference>